<dbReference type="AlphaFoldDB" id="A0A318NHX3"/>
<evidence type="ECO:0000313" key="2">
    <source>
        <dbReference type="EMBL" id="PYC68906.1"/>
    </source>
</evidence>
<gene>
    <name evidence="2" type="ORF">C7C45_18255</name>
</gene>
<dbReference type="OrthoDB" id="3389574at2"/>
<dbReference type="Proteomes" id="UP000248333">
    <property type="component" value="Unassembled WGS sequence"/>
</dbReference>
<reference evidence="2 3" key="1">
    <citation type="submission" date="2018-03" db="EMBL/GenBank/DDBJ databases">
        <title>Bioinformatic expansion and discovery of thiopeptide antibiotics.</title>
        <authorList>
            <person name="Schwalen C.J."/>
            <person name="Hudson G.A."/>
            <person name="Mitchell D.A."/>
        </authorList>
    </citation>
    <scope>NUCLEOTIDE SEQUENCE [LARGE SCALE GENOMIC DNA]</scope>
    <source>
        <strain evidence="2 3">NRRL 8041</strain>
    </source>
</reference>
<comment type="caution">
    <text evidence="2">The sequence shown here is derived from an EMBL/GenBank/DDBJ whole genome shotgun (WGS) entry which is preliminary data.</text>
</comment>
<dbReference type="EMBL" id="PYBV01000021">
    <property type="protein sequence ID" value="PYC68906.1"/>
    <property type="molecule type" value="Genomic_DNA"/>
</dbReference>
<evidence type="ECO:0000313" key="3">
    <source>
        <dbReference type="Proteomes" id="UP000248333"/>
    </source>
</evidence>
<keyword evidence="3" id="KW-1185">Reference proteome</keyword>
<proteinExistence type="predicted"/>
<sequence length="63" mass="6700">MRSRCAGGHLRHGFVDDIPGVEFRGGLCWAELGPTRDAFPATSSPKAEAPGGQPSSERYDAQV</sequence>
<feature type="region of interest" description="Disordered" evidence="1">
    <location>
        <begin position="34"/>
        <end position="63"/>
    </location>
</feature>
<organism evidence="2 3">
    <name type="scientific">Micromonospora arborensis</name>
    <dbReference type="NCBI Taxonomy" id="2116518"/>
    <lineage>
        <taxon>Bacteria</taxon>
        <taxon>Bacillati</taxon>
        <taxon>Actinomycetota</taxon>
        <taxon>Actinomycetes</taxon>
        <taxon>Micromonosporales</taxon>
        <taxon>Micromonosporaceae</taxon>
        <taxon>Micromonospora</taxon>
    </lineage>
</organism>
<accession>A0A318NHX3</accession>
<evidence type="ECO:0000256" key="1">
    <source>
        <dbReference type="SAM" id="MobiDB-lite"/>
    </source>
</evidence>
<protein>
    <submittedName>
        <fullName evidence="2">Uncharacterized protein</fullName>
    </submittedName>
</protein>
<name>A0A318NHX3_9ACTN</name>